<evidence type="ECO:0000256" key="1">
    <source>
        <dbReference type="SAM" id="MobiDB-lite"/>
    </source>
</evidence>
<name>A0A2S4WHQ4_9BASI</name>
<dbReference type="EMBL" id="PKSM01000022">
    <property type="protein sequence ID" value="POW21281.1"/>
    <property type="molecule type" value="Genomic_DNA"/>
</dbReference>
<feature type="compositionally biased region" description="Basic residues" evidence="1">
    <location>
        <begin position="58"/>
        <end position="70"/>
    </location>
</feature>
<dbReference type="VEuPathDB" id="FungiDB:PSHT_02578"/>
<feature type="region of interest" description="Disordered" evidence="1">
    <location>
        <begin position="28"/>
        <end position="70"/>
    </location>
</feature>
<keyword evidence="3" id="KW-1185">Reference proteome</keyword>
<comment type="caution">
    <text evidence="2">The sequence shown here is derived from an EMBL/GenBank/DDBJ whole genome shotgun (WGS) entry which is preliminary data.</text>
</comment>
<evidence type="ECO:0000313" key="3">
    <source>
        <dbReference type="Proteomes" id="UP000238274"/>
    </source>
</evidence>
<dbReference type="Proteomes" id="UP000238274">
    <property type="component" value="Unassembled WGS sequence"/>
</dbReference>
<reference evidence="3" key="2">
    <citation type="journal article" date="2018" name="BMC Genomics">
        <title>Genomic insights into host adaptation between the wheat stripe rust pathogen (Puccinia striiformis f. sp. tritici) and the barley stripe rust pathogen (Puccinia striiformis f. sp. hordei).</title>
        <authorList>
            <person name="Xia C."/>
            <person name="Wang M."/>
            <person name="Yin C."/>
            <person name="Cornejo O.E."/>
            <person name="Hulbert S.H."/>
            <person name="Chen X."/>
        </authorList>
    </citation>
    <scope>NUCLEOTIDE SEQUENCE [LARGE SCALE GENOMIC DNA]</scope>
    <source>
        <strain evidence="3">93TX-2</strain>
    </source>
</reference>
<proteinExistence type="predicted"/>
<sequence length="70" mass="8314">MSDRGIRSRDDTELYNAIFEILRQAQGKLRQQEKLRRKEEKKSCSEKKRKIDAEQKSCGRKKRKSTKAQS</sequence>
<gene>
    <name evidence="2" type="ORF">PSHT_02578</name>
</gene>
<organism evidence="2 3">
    <name type="scientific">Puccinia striiformis</name>
    <dbReference type="NCBI Taxonomy" id="27350"/>
    <lineage>
        <taxon>Eukaryota</taxon>
        <taxon>Fungi</taxon>
        <taxon>Dikarya</taxon>
        <taxon>Basidiomycota</taxon>
        <taxon>Pucciniomycotina</taxon>
        <taxon>Pucciniomycetes</taxon>
        <taxon>Pucciniales</taxon>
        <taxon>Pucciniaceae</taxon>
        <taxon>Puccinia</taxon>
    </lineage>
</organism>
<reference evidence="2 3" key="1">
    <citation type="submission" date="2017-12" db="EMBL/GenBank/DDBJ databases">
        <title>Gene loss provides genomic basis for host adaptation in cereal stripe rust fungi.</title>
        <authorList>
            <person name="Xia C."/>
        </authorList>
    </citation>
    <scope>NUCLEOTIDE SEQUENCE [LARGE SCALE GENOMIC DNA]</scope>
    <source>
        <strain evidence="2 3">93TX-2</strain>
    </source>
</reference>
<protein>
    <submittedName>
        <fullName evidence="2">Uncharacterized protein</fullName>
    </submittedName>
</protein>
<feature type="compositionally biased region" description="Basic and acidic residues" evidence="1">
    <location>
        <begin position="30"/>
        <end position="57"/>
    </location>
</feature>
<reference evidence="3" key="3">
    <citation type="journal article" date="2018" name="Mol. Plant Microbe Interact.">
        <title>Genome sequence resources for the wheat stripe rust pathogen (Puccinia striiformis f. sp. tritici) and the barley stripe rust pathogen (Puccinia striiformis f. sp. hordei).</title>
        <authorList>
            <person name="Xia C."/>
            <person name="Wang M."/>
            <person name="Yin C."/>
            <person name="Cornejo O.E."/>
            <person name="Hulbert S.H."/>
            <person name="Chen X."/>
        </authorList>
    </citation>
    <scope>NUCLEOTIDE SEQUENCE [LARGE SCALE GENOMIC DNA]</scope>
    <source>
        <strain evidence="3">93TX-2</strain>
    </source>
</reference>
<accession>A0A2S4WHQ4</accession>
<dbReference type="AlphaFoldDB" id="A0A2S4WHQ4"/>
<evidence type="ECO:0000313" key="2">
    <source>
        <dbReference type="EMBL" id="POW21281.1"/>
    </source>
</evidence>